<keyword evidence="1" id="KW-1133">Transmembrane helix</keyword>
<evidence type="ECO:0000313" key="3">
    <source>
        <dbReference type="Proteomes" id="UP000272888"/>
    </source>
</evidence>
<feature type="transmembrane region" description="Helical" evidence="1">
    <location>
        <begin position="45"/>
        <end position="68"/>
    </location>
</feature>
<reference evidence="3" key="1">
    <citation type="submission" date="2018-09" db="EMBL/GenBank/DDBJ databases">
        <authorList>
            <person name="Livingstone P.G."/>
            <person name="Whitworth D.E."/>
        </authorList>
    </citation>
    <scope>NUCLEOTIDE SEQUENCE [LARGE SCALE GENOMIC DNA]</scope>
    <source>
        <strain evidence="3">CA051B</strain>
    </source>
</reference>
<dbReference type="Proteomes" id="UP000272888">
    <property type="component" value="Unassembled WGS sequence"/>
</dbReference>
<keyword evidence="1" id="KW-0812">Transmembrane</keyword>
<keyword evidence="1" id="KW-0472">Membrane</keyword>
<dbReference type="AlphaFoldDB" id="A0A3A8N9M4"/>
<comment type="caution">
    <text evidence="2">The sequence shown here is derived from an EMBL/GenBank/DDBJ whole genome shotgun (WGS) entry which is preliminary data.</text>
</comment>
<dbReference type="EMBL" id="RAWB01000761">
    <property type="protein sequence ID" value="RKH40239.1"/>
    <property type="molecule type" value="Genomic_DNA"/>
</dbReference>
<name>A0A3A8N9M4_9BACT</name>
<evidence type="ECO:0000256" key="1">
    <source>
        <dbReference type="SAM" id="Phobius"/>
    </source>
</evidence>
<accession>A0A3A8N9M4</accession>
<organism evidence="2 3">
    <name type="scientific">Corallococcus llansteffanensis</name>
    <dbReference type="NCBI Taxonomy" id="2316731"/>
    <lineage>
        <taxon>Bacteria</taxon>
        <taxon>Pseudomonadati</taxon>
        <taxon>Myxococcota</taxon>
        <taxon>Myxococcia</taxon>
        <taxon>Myxococcales</taxon>
        <taxon>Cystobacterineae</taxon>
        <taxon>Myxococcaceae</taxon>
        <taxon>Corallococcus</taxon>
    </lineage>
</organism>
<evidence type="ECO:0000313" key="2">
    <source>
        <dbReference type="EMBL" id="RKH40239.1"/>
    </source>
</evidence>
<feature type="transmembrane region" description="Helical" evidence="1">
    <location>
        <begin position="12"/>
        <end position="33"/>
    </location>
</feature>
<feature type="transmembrane region" description="Helical" evidence="1">
    <location>
        <begin position="142"/>
        <end position="160"/>
    </location>
</feature>
<proteinExistence type="predicted"/>
<sequence>MPTHPDVAGGLGFLSTCQASFSIIVFAVASTLTAQRLRYDPNGDLIGYATHLLAFGLICLIVLFAPLLPFCRQLLVAKRRGDHAFSGVAAWHSRRFEHRWFHREEPPGVDPLSAPDFSSLTDLGTSFTLARSMRWLPMDPRAVVAILCAAMAPMVPLLFINRRFMDVLTAVGKSLL</sequence>
<keyword evidence="3" id="KW-1185">Reference proteome</keyword>
<gene>
    <name evidence="2" type="ORF">D7V93_39725</name>
</gene>
<protein>
    <submittedName>
        <fullName evidence="2">Uncharacterized protein</fullName>
    </submittedName>
</protein>